<feature type="domain" description="Fe2OG dioxygenase" evidence="8">
    <location>
        <begin position="78"/>
        <end position="178"/>
    </location>
</feature>
<dbReference type="GO" id="GO:0006879">
    <property type="term" value="P:intracellular iron ion homeostasis"/>
    <property type="evidence" value="ECO:0007669"/>
    <property type="project" value="TreeGrafter"/>
</dbReference>
<dbReference type="Pfam" id="PF18331">
    <property type="entry name" value="PKHD_C"/>
    <property type="match status" value="1"/>
</dbReference>
<dbReference type="NCBIfam" id="NF003975">
    <property type="entry name" value="PRK05467.1-4"/>
    <property type="match status" value="1"/>
</dbReference>
<evidence type="ECO:0000259" key="8">
    <source>
        <dbReference type="PROSITE" id="PS51471"/>
    </source>
</evidence>
<comment type="cofactor">
    <cofactor evidence="7">
        <name>Fe(2+)</name>
        <dbReference type="ChEBI" id="CHEBI:29033"/>
    </cofactor>
    <text evidence="7">Binds 1 Fe(2+) ion per subunit.</text>
</comment>
<dbReference type="SUPFAM" id="SSF51197">
    <property type="entry name" value="Clavaminate synthase-like"/>
    <property type="match status" value="1"/>
</dbReference>
<organism evidence="9 10">
    <name type="scientific">Qipengyuania citrea LAMA 915</name>
    <dbReference type="NCBI Taxonomy" id="1306953"/>
    <lineage>
        <taxon>Bacteria</taxon>
        <taxon>Pseudomonadati</taxon>
        <taxon>Pseudomonadota</taxon>
        <taxon>Alphaproteobacteria</taxon>
        <taxon>Sphingomonadales</taxon>
        <taxon>Erythrobacteraceae</taxon>
        <taxon>Qipengyuania</taxon>
    </lineage>
</organism>
<dbReference type="GO" id="GO:0016706">
    <property type="term" value="F:2-oxoglutarate-dependent dioxygenase activity"/>
    <property type="evidence" value="ECO:0007669"/>
    <property type="project" value="UniProtKB-UniRule"/>
</dbReference>
<evidence type="ECO:0000256" key="5">
    <source>
        <dbReference type="ARBA" id="ARBA00023002"/>
    </source>
</evidence>
<evidence type="ECO:0000256" key="2">
    <source>
        <dbReference type="ARBA" id="ARBA00022723"/>
    </source>
</evidence>
<evidence type="ECO:0000313" key="10">
    <source>
        <dbReference type="Proteomes" id="UP000037446"/>
    </source>
</evidence>
<keyword evidence="2 7" id="KW-0479">Metal-binding</keyword>
<dbReference type="Gene3D" id="4.10.860.20">
    <property type="entry name" value="Rabenosyn, Rab binding domain"/>
    <property type="match status" value="1"/>
</dbReference>
<dbReference type="GO" id="GO:0006974">
    <property type="term" value="P:DNA damage response"/>
    <property type="evidence" value="ECO:0007669"/>
    <property type="project" value="TreeGrafter"/>
</dbReference>
<dbReference type="NCBIfam" id="NF003974">
    <property type="entry name" value="PRK05467.1-3"/>
    <property type="match status" value="1"/>
</dbReference>
<dbReference type="InterPro" id="IPR023550">
    <property type="entry name" value="PKHD_hydroxylase"/>
</dbReference>
<feature type="binding site" evidence="7">
    <location>
        <position position="159"/>
    </location>
    <ligand>
        <name>Fe cation</name>
        <dbReference type="ChEBI" id="CHEBI:24875"/>
    </ligand>
</feature>
<dbReference type="InterPro" id="IPR044862">
    <property type="entry name" value="Pro_4_hyd_alph_FE2OG_OXY"/>
</dbReference>
<feature type="binding site" evidence="7">
    <location>
        <position position="96"/>
    </location>
    <ligand>
        <name>Fe cation</name>
        <dbReference type="ChEBI" id="CHEBI:24875"/>
    </ligand>
</feature>
<keyword evidence="3 7" id="KW-0847">Vitamin C</keyword>
<name>A0A0L1KHM9_9SPHN</name>
<dbReference type="PATRIC" id="fig|1306953.7.peg.1736"/>
<comment type="caution">
    <text evidence="9">The sequence shown here is derived from an EMBL/GenBank/DDBJ whole genome shotgun (WGS) entry which is preliminary data.</text>
</comment>
<dbReference type="GO" id="GO:0005506">
    <property type="term" value="F:iron ion binding"/>
    <property type="evidence" value="ECO:0007669"/>
    <property type="project" value="UniProtKB-UniRule"/>
</dbReference>
<feature type="binding site" evidence="7">
    <location>
        <position position="98"/>
    </location>
    <ligand>
        <name>Fe cation</name>
        <dbReference type="ChEBI" id="CHEBI:24875"/>
    </ligand>
</feature>
<dbReference type="InterPro" id="IPR006620">
    <property type="entry name" value="Pro_4_hyd_alph"/>
</dbReference>
<feature type="binding site" evidence="7">
    <location>
        <position position="169"/>
    </location>
    <ligand>
        <name>2-oxoglutarate</name>
        <dbReference type="ChEBI" id="CHEBI:16810"/>
    </ligand>
</feature>
<dbReference type="PANTHER" id="PTHR41536">
    <property type="entry name" value="PKHD-TYPE HYDROXYLASE YBIX"/>
    <property type="match status" value="1"/>
</dbReference>
<proteinExistence type="inferred from homology"/>
<dbReference type="AlphaFoldDB" id="A0A0L1KHM9"/>
<dbReference type="PROSITE" id="PS51471">
    <property type="entry name" value="FE2OG_OXY"/>
    <property type="match status" value="1"/>
</dbReference>
<dbReference type="InterPro" id="IPR005123">
    <property type="entry name" value="Oxoglu/Fe-dep_dioxygenase_dom"/>
</dbReference>
<keyword evidence="6 7" id="KW-0408">Iron</keyword>
<dbReference type="Proteomes" id="UP000037446">
    <property type="component" value="Unassembled WGS sequence"/>
</dbReference>
<protein>
    <submittedName>
        <fullName evidence="9">Iron-uptake factor PiuC</fullName>
    </submittedName>
</protein>
<evidence type="ECO:0000256" key="6">
    <source>
        <dbReference type="ARBA" id="ARBA00023004"/>
    </source>
</evidence>
<evidence type="ECO:0000313" key="9">
    <source>
        <dbReference type="EMBL" id="KNH03362.1"/>
    </source>
</evidence>
<dbReference type="EMBL" id="JYNE01000011">
    <property type="protein sequence ID" value="KNH03362.1"/>
    <property type="molecule type" value="Genomic_DNA"/>
</dbReference>
<accession>A0A0L1KHM9</accession>
<dbReference type="PANTHER" id="PTHR41536:SF1">
    <property type="entry name" value="PKHD-TYPE HYDROXYLASE YBIX"/>
    <property type="match status" value="1"/>
</dbReference>
<sequence length="227" mass="25227">MLTIIENLLNDEEVRRFRERLHAADWQDGAGTAGTRSIAVKQNLQLPRKDALAQELGNAILRQLGQHPEFVSASLAEKIWPPVFNLYQDGGHYGTHSDAALMRLPEADLTIRSDLSATLFLSDPGSYDGGELIVEEQFGAQAVKLAAGDMVLYPSSSLHQVAPVTRGQRICAITWLQSAVADTPARALLYDLDQSIRGLTPERPKDDPEINRLIHVYHNLLRRWAQV</sequence>
<evidence type="ECO:0000256" key="3">
    <source>
        <dbReference type="ARBA" id="ARBA00022896"/>
    </source>
</evidence>
<dbReference type="STRING" id="1306953.J121_1689"/>
<dbReference type="Pfam" id="PF13640">
    <property type="entry name" value="2OG-FeII_Oxy_3"/>
    <property type="match status" value="1"/>
</dbReference>
<dbReference type="HAMAP" id="MF_00657">
    <property type="entry name" value="Hydroxyl_YbiX"/>
    <property type="match status" value="1"/>
</dbReference>
<keyword evidence="5 7" id="KW-0560">Oxidoreductase</keyword>
<evidence type="ECO:0000256" key="4">
    <source>
        <dbReference type="ARBA" id="ARBA00022964"/>
    </source>
</evidence>
<evidence type="ECO:0000256" key="7">
    <source>
        <dbReference type="HAMAP-Rule" id="MF_00657"/>
    </source>
</evidence>
<reference evidence="9" key="1">
    <citation type="submission" date="2015-02" db="EMBL/GenBank/DDBJ databases">
        <authorList>
            <person name="Chooi Y.-H."/>
        </authorList>
    </citation>
    <scope>NUCLEOTIDE SEQUENCE [LARGE SCALE GENOMIC DNA]</scope>
    <source>
        <strain evidence="9">LAMA 915</strain>
    </source>
</reference>
<comment type="cofactor">
    <cofactor evidence="1 7">
        <name>L-ascorbate</name>
        <dbReference type="ChEBI" id="CHEBI:38290"/>
    </cofactor>
</comment>
<dbReference type="Gene3D" id="2.60.120.620">
    <property type="entry name" value="q2cbj1_9rhob like domain"/>
    <property type="match status" value="1"/>
</dbReference>
<dbReference type="GO" id="GO:0031418">
    <property type="term" value="F:L-ascorbic acid binding"/>
    <property type="evidence" value="ECO:0007669"/>
    <property type="project" value="UniProtKB-KW"/>
</dbReference>
<dbReference type="SMART" id="SM00702">
    <property type="entry name" value="P4Hc"/>
    <property type="match status" value="1"/>
</dbReference>
<dbReference type="InterPro" id="IPR041097">
    <property type="entry name" value="PKHD_C"/>
</dbReference>
<dbReference type="RefSeq" id="WP_050599161.1">
    <property type="nucleotide sequence ID" value="NZ_JYNE01000011.1"/>
</dbReference>
<keyword evidence="4 7" id="KW-0223">Dioxygenase</keyword>
<gene>
    <name evidence="9" type="ORF">J121_1689</name>
</gene>
<evidence type="ECO:0000256" key="1">
    <source>
        <dbReference type="ARBA" id="ARBA00001961"/>
    </source>
</evidence>